<evidence type="ECO:0000256" key="1">
    <source>
        <dbReference type="ARBA" id="ARBA00006865"/>
    </source>
</evidence>
<dbReference type="InterPro" id="IPR000757">
    <property type="entry name" value="Beta-glucanase-like"/>
</dbReference>
<evidence type="ECO:0000313" key="4">
    <source>
        <dbReference type="EMBL" id="MBA8913172.1"/>
    </source>
</evidence>
<feature type="signal peptide" evidence="2">
    <location>
        <begin position="1"/>
        <end position="31"/>
    </location>
</feature>
<dbReference type="InterPro" id="IPR050546">
    <property type="entry name" value="Glycosyl_Hydrlase_16"/>
</dbReference>
<protein>
    <recommendedName>
        <fullName evidence="3">GH16 domain-containing protein</fullName>
    </recommendedName>
</protein>
<dbReference type="CDD" id="cd08023">
    <property type="entry name" value="GH16_laminarinase_like"/>
    <property type="match status" value="1"/>
</dbReference>
<proteinExistence type="inferred from homology"/>
<evidence type="ECO:0000259" key="3">
    <source>
        <dbReference type="PROSITE" id="PS51762"/>
    </source>
</evidence>
<organism evidence="4 5">
    <name type="scientific">Methylorubrum thiocyanatum</name>
    <dbReference type="NCBI Taxonomy" id="47958"/>
    <lineage>
        <taxon>Bacteria</taxon>
        <taxon>Pseudomonadati</taxon>
        <taxon>Pseudomonadota</taxon>
        <taxon>Alphaproteobacteria</taxon>
        <taxon>Hyphomicrobiales</taxon>
        <taxon>Methylobacteriaceae</taxon>
        <taxon>Methylorubrum</taxon>
    </lineage>
</organism>
<keyword evidence="2" id="KW-0732">Signal</keyword>
<dbReference type="RefSeq" id="WP_182554964.1">
    <property type="nucleotide sequence ID" value="NZ_BPRF01000031.1"/>
</dbReference>
<feature type="chain" id="PRO_5041419467" description="GH16 domain-containing protein" evidence="2">
    <location>
        <begin position="32"/>
        <end position="288"/>
    </location>
</feature>
<dbReference type="Proteomes" id="UP000543554">
    <property type="component" value="Unassembled WGS sequence"/>
</dbReference>
<evidence type="ECO:0000313" key="5">
    <source>
        <dbReference type="Proteomes" id="UP000543554"/>
    </source>
</evidence>
<dbReference type="Gene3D" id="2.60.120.200">
    <property type="match status" value="1"/>
</dbReference>
<dbReference type="Pfam" id="PF00722">
    <property type="entry name" value="Glyco_hydro_16"/>
    <property type="match status" value="1"/>
</dbReference>
<dbReference type="PANTHER" id="PTHR10963">
    <property type="entry name" value="GLYCOSYL HYDROLASE-RELATED"/>
    <property type="match status" value="1"/>
</dbReference>
<accession>A0AA40VC54</accession>
<name>A0AA40VC54_9HYPH</name>
<dbReference type="PROSITE" id="PS51762">
    <property type="entry name" value="GH16_2"/>
    <property type="match status" value="1"/>
</dbReference>
<dbReference type="GO" id="GO:0005975">
    <property type="term" value="P:carbohydrate metabolic process"/>
    <property type="evidence" value="ECO:0007669"/>
    <property type="project" value="InterPro"/>
</dbReference>
<dbReference type="GO" id="GO:0004553">
    <property type="term" value="F:hydrolase activity, hydrolyzing O-glycosyl compounds"/>
    <property type="evidence" value="ECO:0007669"/>
    <property type="project" value="InterPro"/>
</dbReference>
<sequence length="288" mass="31532">MKAPILPPALRAALLLSALAASPLGPSPAAATDEALDLCAYKPAFMEEFDRLSVAPRVLNAARWISHTPWNGDFGDARFVDDAPAGPFSIKDGILHITARRDEAGKWRSGLLAASDGTGAGFGLRYGYFEARMRLPPGPGTWPAFWLGTKRPNTDKTPSIEIDVIEYYGHSDAAYSAALHVWYKGEDKKRTTNTVQKIPVLAGSLLDDFHTYGVRVTPETITYYLDRKPVWRRPTPPELDKPLFPLVNLALGSGFPIDRTPNPSVLLVDYVHVYAPDPEGRAARCPGH</sequence>
<dbReference type="AlphaFoldDB" id="A0AA40VC54"/>
<dbReference type="EMBL" id="JACJIB010000003">
    <property type="protein sequence ID" value="MBA8913172.1"/>
    <property type="molecule type" value="Genomic_DNA"/>
</dbReference>
<comment type="caution">
    <text evidence="4">The sequence shown here is derived from an EMBL/GenBank/DDBJ whole genome shotgun (WGS) entry which is preliminary data.</text>
</comment>
<gene>
    <name evidence="4" type="ORF">HNR51_002250</name>
</gene>
<dbReference type="InterPro" id="IPR013320">
    <property type="entry name" value="ConA-like_dom_sf"/>
</dbReference>
<comment type="similarity">
    <text evidence="1">Belongs to the glycosyl hydrolase 16 family.</text>
</comment>
<dbReference type="PANTHER" id="PTHR10963:SF55">
    <property type="entry name" value="GLYCOSIDE HYDROLASE FAMILY 16 PROTEIN"/>
    <property type="match status" value="1"/>
</dbReference>
<keyword evidence="5" id="KW-1185">Reference proteome</keyword>
<reference evidence="4 5" key="1">
    <citation type="submission" date="2020-08" db="EMBL/GenBank/DDBJ databases">
        <title>Genomic Encyclopedia of Type Strains, Phase IV (KMG-IV): sequencing the most valuable type-strain genomes for metagenomic binning, comparative biology and taxonomic classification.</title>
        <authorList>
            <person name="Goeker M."/>
        </authorList>
    </citation>
    <scope>NUCLEOTIDE SEQUENCE [LARGE SCALE GENOMIC DNA]</scope>
    <source>
        <strain evidence="4 5">DSM 11490</strain>
    </source>
</reference>
<evidence type="ECO:0000256" key="2">
    <source>
        <dbReference type="SAM" id="SignalP"/>
    </source>
</evidence>
<dbReference type="SUPFAM" id="SSF49899">
    <property type="entry name" value="Concanavalin A-like lectins/glucanases"/>
    <property type="match status" value="1"/>
</dbReference>
<feature type="domain" description="GH16" evidence="3">
    <location>
        <begin position="20"/>
        <end position="279"/>
    </location>
</feature>